<accession>A0A1R3J962</accession>
<dbReference type="Proteomes" id="UP000188268">
    <property type="component" value="Unassembled WGS sequence"/>
</dbReference>
<dbReference type="Gramene" id="OMO91369">
    <property type="protein sequence ID" value="OMO91369"/>
    <property type="gene ID" value="CCACVL1_07136"/>
</dbReference>
<keyword evidence="2" id="KW-1185">Reference proteome</keyword>
<organism evidence="1 2">
    <name type="scientific">Corchorus capsularis</name>
    <name type="common">Jute</name>
    <dbReference type="NCBI Taxonomy" id="210143"/>
    <lineage>
        <taxon>Eukaryota</taxon>
        <taxon>Viridiplantae</taxon>
        <taxon>Streptophyta</taxon>
        <taxon>Embryophyta</taxon>
        <taxon>Tracheophyta</taxon>
        <taxon>Spermatophyta</taxon>
        <taxon>Magnoliopsida</taxon>
        <taxon>eudicotyledons</taxon>
        <taxon>Gunneridae</taxon>
        <taxon>Pentapetalae</taxon>
        <taxon>rosids</taxon>
        <taxon>malvids</taxon>
        <taxon>Malvales</taxon>
        <taxon>Malvaceae</taxon>
        <taxon>Grewioideae</taxon>
        <taxon>Apeibeae</taxon>
        <taxon>Corchorus</taxon>
    </lineage>
</organism>
<dbReference type="EMBL" id="AWWV01008333">
    <property type="protein sequence ID" value="OMO91369.1"/>
    <property type="molecule type" value="Genomic_DNA"/>
</dbReference>
<evidence type="ECO:0000313" key="1">
    <source>
        <dbReference type="EMBL" id="OMO91369.1"/>
    </source>
</evidence>
<reference evidence="1 2" key="1">
    <citation type="submission" date="2013-09" db="EMBL/GenBank/DDBJ databases">
        <title>Corchorus capsularis genome sequencing.</title>
        <authorList>
            <person name="Alam M."/>
            <person name="Haque M.S."/>
            <person name="Islam M.S."/>
            <person name="Emdad E.M."/>
            <person name="Islam M.M."/>
            <person name="Ahmed B."/>
            <person name="Halim A."/>
            <person name="Hossen Q.M.M."/>
            <person name="Hossain M.Z."/>
            <person name="Ahmed R."/>
            <person name="Khan M.M."/>
            <person name="Islam R."/>
            <person name="Rashid M.M."/>
            <person name="Khan S.A."/>
            <person name="Rahman M.S."/>
            <person name="Alam M."/>
        </authorList>
    </citation>
    <scope>NUCLEOTIDE SEQUENCE [LARGE SCALE GENOMIC DNA]</scope>
    <source>
        <strain evidence="2">cv. CVL-1</strain>
        <tissue evidence="1">Whole seedling</tissue>
    </source>
</reference>
<gene>
    <name evidence="1" type="ORF">CCACVL1_07136</name>
</gene>
<proteinExistence type="predicted"/>
<sequence>MSEATWECEAYMKVECAEFNLEDKVASDEHDNVTPRPKRVQQ</sequence>
<evidence type="ECO:0000313" key="2">
    <source>
        <dbReference type="Proteomes" id="UP000188268"/>
    </source>
</evidence>
<protein>
    <submittedName>
        <fullName evidence="1">Uncharacterized protein</fullName>
    </submittedName>
</protein>
<name>A0A1R3J962_COCAP</name>
<comment type="caution">
    <text evidence="1">The sequence shown here is derived from an EMBL/GenBank/DDBJ whole genome shotgun (WGS) entry which is preliminary data.</text>
</comment>
<dbReference type="AlphaFoldDB" id="A0A1R3J962"/>